<proteinExistence type="predicted"/>
<feature type="compositionally biased region" description="Polar residues" evidence="1">
    <location>
        <begin position="612"/>
        <end position="630"/>
    </location>
</feature>
<evidence type="ECO:0000313" key="2">
    <source>
        <dbReference type="Proteomes" id="UP000001819"/>
    </source>
</evidence>
<dbReference type="KEGG" id="dpo:6901580"/>
<accession>A0A6I8V0J3</accession>
<evidence type="ECO:0000313" key="4">
    <source>
        <dbReference type="RefSeq" id="XP_015041833.2"/>
    </source>
</evidence>
<feature type="compositionally biased region" description="Basic residues" evidence="1">
    <location>
        <begin position="631"/>
        <end position="646"/>
    </location>
</feature>
<dbReference type="Proteomes" id="UP000001819">
    <property type="component" value="Chromosome X"/>
</dbReference>
<evidence type="ECO:0000256" key="1">
    <source>
        <dbReference type="SAM" id="MobiDB-lite"/>
    </source>
</evidence>
<dbReference type="RefSeq" id="XP_015041833.2">
    <property type="nucleotide sequence ID" value="XM_015186347.2"/>
</dbReference>
<feature type="compositionally biased region" description="Basic and acidic residues" evidence="1">
    <location>
        <begin position="121"/>
        <end position="158"/>
    </location>
</feature>
<feature type="compositionally biased region" description="Low complexity" evidence="1">
    <location>
        <begin position="484"/>
        <end position="511"/>
    </location>
</feature>
<feature type="region of interest" description="Disordered" evidence="1">
    <location>
        <begin position="771"/>
        <end position="811"/>
    </location>
</feature>
<feature type="compositionally biased region" description="Polar residues" evidence="1">
    <location>
        <begin position="575"/>
        <end position="601"/>
    </location>
</feature>
<name>A0A6I8V0J3_DROPS</name>
<protein>
    <submittedName>
        <fullName evidence="3 4">Uncharacterized protein isoform X1</fullName>
    </submittedName>
</protein>
<evidence type="ECO:0000313" key="3">
    <source>
        <dbReference type="RefSeq" id="XP_002134253.2"/>
    </source>
</evidence>
<feature type="compositionally biased region" description="Low complexity" evidence="1">
    <location>
        <begin position="316"/>
        <end position="325"/>
    </location>
</feature>
<gene>
    <name evidence="3 4" type="primary">LOC6901580</name>
</gene>
<feature type="compositionally biased region" description="Low complexity" evidence="1">
    <location>
        <begin position="544"/>
        <end position="557"/>
    </location>
</feature>
<feature type="compositionally biased region" description="Basic and acidic residues" evidence="1">
    <location>
        <begin position="679"/>
        <end position="690"/>
    </location>
</feature>
<sequence length="811" mass="88335">MFRGSPGNKPPLLPIGAERAIRLRTAKTLDPKLCRVTGDGKSNSSAPEWGHPYQTYFKARKLSLVPPESDEAKPSRPNRGDEKQKQRSSSSSGEPKLQPEQHSGPIYQAPQNATAGAARNQDARRMPFQERPKPFEERPKPFEERPKPFQERPKPFEERPMQTIFAGKAAQPNRQQRRASDAFGMPPVREEEEEVPLNFGGAEQQSTETPLEYTNAILYNDLVTVQQRSCKIAQYIRDALPTHMQRQLFQQEIIGQHLVAERKFCELLEVRHQAIYEWMAQKSNQAQAEAGAKGQSKDQKQDQKDHPKQNKHQDQNQDNGQNPKDVQYRAKNLGTANDTFGRFKKGSRFSAQSTPMHRLMRGSPPGSHLSGSVPDSSSGGRPASSSEGLPLPKSSSETLPEGKQGTLPRPSPATVDSLWSISGSSTASGRRTWGLPPALHGSLFSSPPLGPQGSPFEFTQDDVQGSAEGHMQGSPNTERLSTISGSPGSQGSSQATLKAPSSASVTPVSTPNGSLEEAKKQSPPQSTTVDGKANGPWYQNSTEGAAAPFKAPSGAAGQALMYQEPSQWPPIGASARNTSGGSSASTQVTGANQASSSTSVGPHTWPLVGSLSRGQSRAQTRAPPQNTSRGPQRRSQRSTSRVHRQPHPSVVLGCTPWAHVKAAAAPSGPAKFHAIGDNSRFHNNEKHADGQRYNNHYNSHNRHNLHGHENHNNHQVPPTKRIYGGVPKTEPPSRMYTATQPSPARIQTPHILEKQQLGNAMPKLPMPQTRHYSAMQKHPQSITTKKTLQPGRGSEPDRGPDTHAKPKGANS</sequence>
<feature type="compositionally biased region" description="Polar residues" evidence="1">
    <location>
        <begin position="473"/>
        <end position="483"/>
    </location>
</feature>
<organism evidence="2 3">
    <name type="scientific">Drosophila pseudoobscura pseudoobscura</name>
    <name type="common">Fruit fly</name>
    <dbReference type="NCBI Taxonomy" id="46245"/>
    <lineage>
        <taxon>Eukaryota</taxon>
        <taxon>Metazoa</taxon>
        <taxon>Ecdysozoa</taxon>
        <taxon>Arthropoda</taxon>
        <taxon>Hexapoda</taxon>
        <taxon>Insecta</taxon>
        <taxon>Pterygota</taxon>
        <taxon>Neoptera</taxon>
        <taxon>Endopterygota</taxon>
        <taxon>Diptera</taxon>
        <taxon>Brachycera</taxon>
        <taxon>Muscomorpha</taxon>
        <taxon>Ephydroidea</taxon>
        <taxon>Drosophilidae</taxon>
        <taxon>Drosophila</taxon>
        <taxon>Sophophora</taxon>
    </lineage>
</organism>
<feature type="region of interest" description="Disordered" evidence="1">
    <location>
        <begin position="674"/>
        <end position="718"/>
    </location>
</feature>
<dbReference type="RefSeq" id="XP_002134253.2">
    <property type="nucleotide sequence ID" value="XM_002134217.3"/>
</dbReference>
<feature type="compositionally biased region" description="Polar residues" evidence="1">
    <location>
        <begin position="778"/>
        <end position="787"/>
    </location>
</feature>
<feature type="region of interest" description="Disordered" evidence="1">
    <location>
        <begin position="26"/>
        <end position="158"/>
    </location>
</feature>
<feature type="compositionally biased region" description="Low complexity" evidence="1">
    <location>
        <begin position="376"/>
        <end position="388"/>
    </location>
</feature>
<keyword evidence="2" id="KW-1185">Reference proteome</keyword>
<feature type="compositionally biased region" description="Polar residues" evidence="1">
    <location>
        <begin position="417"/>
        <end position="429"/>
    </location>
</feature>
<feature type="compositionally biased region" description="Basic and acidic residues" evidence="1">
    <location>
        <begin position="70"/>
        <end position="85"/>
    </location>
</feature>
<feature type="region of interest" description="Disordered" evidence="1">
    <location>
        <begin position="286"/>
        <end position="650"/>
    </location>
</feature>
<feature type="compositionally biased region" description="Basic and acidic residues" evidence="1">
    <location>
        <begin position="794"/>
        <end position="804"/>
    </location>
</feature>
<feature type="compositionally biased region" description="Basic and acidic residues" evidence="1">
    <location>
        <begin position="295"/>
        <end position="315"/>
    </location>
</feature>
<dbReference type="ExpressionAtlas" id="A0A6I8V0J3">
    <property type="expression patterns" value="baseline"/>
</dbReference>
<dbReference type="AlphaFoldDB" id="A0A6I8V0J3"/>
<reference evidence="3 4" key="1">
    <citation type="submission" date="2025-04" db="UniProtKB">
        <authorList>
            <consortium name="RefSeq"/>
        </authorList>
    </citation>
    <scope>IDENTIFICATION</scope>
    <source>
        <strain evidence="3 4">MV-25-SWS-2005</strain>
        <tissue evidence="3 4">Whole body</tissue>
    </source>
</reference>